<evidence type="ECO:0000256" key="1">
    <source>
        <dbReference type="ARBA" id="ARBA00007673"/>
    </source>
</evidence>
<name>A0A1W1ZAI1_9FIRM</name>
<evidence type="ECO:0008006" key="5">
    <source>
        <dbReference type="Google" id="ProtNLM"/>
    </source>
</evidence>
<dbReference type="Proteomes" id="UP000192738">
    <property type="component" value="Unassembled WGS sequence"/>
</dbReference>
<dbReference type="RefSeq" id="WP_084574476.1">
    <property type="nucleotide sequence ID" value="NZ_CP155572.1"/>
</dbReference>
<reference evidence="3 4" key="1">
    <citation type="submission" date="2017-04" db="EMBL/GenBank/DDBJ databases">
        <authorList>
            <person name="Afonso C.L."/>
            <person name="Miller P.J."/>
            <person name="Scott M.A."/>
            <person name="Spackman E."/>
            <person name="Goraichik I."/>
            <person name="Dimitrov K.M."/>
            <person name="Suarez D.L."/>
            <person name="Swayne D.E."/>
        </authorList>
    </citation>
    <scope>NUCLEOTIDE SEQUENCE [LARGE SCALE GENOMIC DNA]</scope>
    <source>
        <strain evidence="3 4">DSM 5090</strain>
    </source>
</reference>
<dbReference type="AlphaFoldDB" id="A0A1W1ZAI1"/>
<dbReference type="EMBL" id="FWXI01000003">
    <property type="protein sequence ID" value="SMC45316.1"/>
    <property type="molecule type" value="Genomic_DNA"/>
</dbReference>
<keyword evidence="4" id="KW-1185">Reference proteome</keyword>
<accession>A0A1W1ZAI1</accession>
<organism evidence="3 4">
    <name type="scientific">Sporomusa malonica</name>
    <dbReference type="NCBI Taxonomy" id="112901"/>
    <lineage>
        <taxon>Bacteria</taxon>
        <taxon>Bacillati</taxon>
        <taxon>Bacillota</taxon>
        <taxon>Negativicutes</taxon>
        <taxon>Selenomonadales</taxon>
        <taxon>Sporomusaceae</taxon>
        <taxon>Sporomusa</taxon>
    </lineage>
</organism>
<evidence type="ECO:0000313" key="3">
    <source>
        <dbReference type="EMBL" id="SMC45316.1"/>
    </source>
</evidence>
<dbReference type="Pfam" id="PF04303">
    <property type="entry name" value="PrpF"/>
    <property type="match status" value="1"/>
</dbReference>
<sequence length="380" mass="40502">MPQFSVLCSVYRGGTSRGLFFHKKDLPADIQMRNKIFLEGIDCYNPSQVNGLGGTTSSTSKVGIIAPSSKEGADVDWTFVQLGVAEAVVDEKGTCGNLMVAAGAFAVDEGLVTVDSSAEMADVYVYNTNIKKILHMEIPVVNGKAKVSGDYQMPGVVKPGAMFRVSIMSPGGEMTGKQLLLGPKSEVKSKKAAYEVTFSDLINPFILLAGKDVGLIGAESHKEVATNQAMLDELNLIRDKVAVLAGMAADEQDARQNKPNVPKIAVVAPAQDYVTTGGEHIKKEDVDILVKAVSMWKLHRTCPASGLYNLAAAALLPGTVPNQIAGFLPGVKERMVRIGHSEGIVEVLVTVAADGESVSRVGMERTARRIMKGEIFIPVL</sequence>
<evidence type="ECO:0000313" key="4">
    <source>
        <dbReference type="Proteomes" id="UP000192738"/>
    </source>
</evidence>
<dbReference type="STRING" id="112901.SAMN04488500_103126"/>
<dbReference type="GO" id="GO:0016853">
    <property type="term" value="F:isomerase activity"/>
    <property type="evidence" value="ECO:0007669"/>
    <property type="project" value="UniProtKB-KW"/>
</dbReference>
<dbReference type="Gene3D" id="3.10.310.10">
    <property type="entry name" value="Diaminopimelate Epimerase, Chain A, domain 1"/>
    <property type="match status" value="2"/>
</dbReference>
<gene>
    <name evidence="3" type="ORF">SAMN04488500_103126</name>
</gene>
<evidence type="ECO:0000256" key="2">
    <source>
        <dbReference type="ARBA" id="ARBA00023235"/>
    </source>
</evidence>
<proteinExistence type="inferred from homology"/>
<protein>
    <recommendedName>
        <fullName evidence="5">PrpF protein</fullName>
    </recommendedName>
</protein>
<keyword evidence="2" id="KW-0413">Isomerase</keyword>
<dbReference type="SUPFAM" id="SSF54506">
    <property type="entry name" value="Diaminopimelate epimerase-like"/>
    <property type="match status" value="2"/>
</dbReference>
<dbReference type="OrthoDB" id="9779763at2"/>
<comment type="similarity">
    <text evidence="1">Belongs to the PrpF family.</text>
</comment>
<dbReference type="PANTHER" id="PTHR43709:SF2">
    <property type="entry name" value="DUF453 DOMAIN PROTEIN (AFU_ORTHOLOGUE AFUA_6G00360)"/>
    <property type="match status" value="1"/>
</dbReference>
<dbReference type="InterPro" id="IPR007400">
    <property type="entry name" value="PrpF-like"/>
</dbReference>
<dbReference type="PANTHER" id="PTHR43709">
    <property type="entry name" value="ACONITATE ISOMERASE-RELATED"/>
    <property type="match status" value="1"/>
</dbReference>